<dbReference type="Pfam" id="PF13715">
    <property type="entry name" value="CarbopepD_reg_2"/>
    <property type="match status" value="1"/>
</dbReference>
<comment type="similarity">
    <text evidence="8 9">Belongs to the TonB-dependent receptor family.</text>
</comment>
<proteinExistence type="inferred from homology"/>
<evidence type="ECO:0000259" key="11">
    <source>
        <dbReference type="Pfam" id="PF00593"/>
    </source>
</evidence>
<evidence type="ECO:0000256" key="3">
    <source>
        <dbReference type="ARBA" id="ARBA00022452"/>
    </source>
</evidence>
<dbReference type="InterPro" id="IPR039426">
    <property type="entry name" value="TonB-dep_rcpt-like"/>
</dbReference>
<comment type="subcellular location">
    <subcellularLocation>
        <location evidence="1 8">Cell outer membrane</location>
        <topology evidence="1 8">Multi-pass membrane protein</topology>
    </subcellularLocation>
</comment>
<accession>A0ABT1BVL0</accession>
<keyword evidence="10" id="KW-0732">Signal</keyword>
<dbReference type="InterPro" id="IPR000531">
    <property type="entry name" value="Beta-barrel_TonB"/>
</dbReference>
<dbReference type="InterPro" id="IPR037066">
    <property type="entry name" value="Plug_dom_sf"/>
</dbReference>
<dbReference type="Gene3D" id="2.170.130.10">
    <property type="entry name" value="TonB-dependent receptor, plug domain"/>
    <property type="match status" value="1"/>
</dbReference>
<dbReference type="InterPro" id="IPR036942">
    <property type="entry name" value="Beta-barrel_TonB_sf"/>
</dbReference>
<dbReference type="InterPro" id="IPR023996">
    <property type="entry name" value="TonB-dep_OMP_SusC/RagA"/>
</dbReference>
<feature type="domain" description="TonB-dependent receptor-like beta-barrel" evidence="11">
    <location>
        <begin position="411"/>
        <end position="813"/>
    </location>
</feature>
<dbReference type="NCBIfam" id="TIGR04057">
    <property type="entry name" value="SusC_RagA_signa"/>
    <property type="match status" value="1"/>
</dbReference>
<feature type="chain" id="PRO_5047214729" evidence="10">
    <location>
        <begin position="29"/>
        <end position="1046"/>
    </location>
</feature>
<evidence type="ECO:0000256" key="4">
    <source>
        <dbReference type="ARBA" id="ARBA00022692"/>
    </source>
</evidence>
<feature type="signal peptide" evidence="10">
    <location>
        <begin position="1"/>
        <end position="28"/>
    </location>
</feature>
<evidence type="ECO:0000256" key="5">
    <source>
        <dbReference type="ARBA" id="ARBA00023077"/>
    </source>
</evidence>
<dbReference type="SUPFAM" id="SSF56935">
    <property type="entry name" value="Porins"/>
    <property type="match status" value="1"/>
</dbReference>
<evidence type="ECO:0000256" key="7">
    <source>
        <dbReference type="ARBA" id="ARBA00023237"/>
    </source>
</evidence>
<organism evidence="13 14">
    <name type="scientific">Segatella cerevisiae</name>
    <dbReference type="NCBI Taxonomy" id="2053716"/>
    <lineage>
        <taxon>Bacteria</taxon>
        <taxon>Pseudomonadati</taxon>
        <taxon>Bacteroidota</taxon>
        <taxon>Bacteroidia</taxon>
        <taxon>Bacteroidales</taxon>
        <taxon>Prevotellaceae</taxon>
        <taxon>Segatella</taxon>
    </lineage>
</organism>
<name>A0ABT1BVL0_9BACT</name>
<gene>
    <name evidence="13" type="ORF">NG821_02590</name>
</gene>
<dbReference type="NCBIfam" id="TIGR04056">
    <property type="entry name" value="OMP_RagA_SusC"/>
    <property type="match status" value="1"/>
</dbReference>
<evidence type="ECO:0000256" key="6">
    <source>
        <dbReference type="ARBA" id="ARBA00023136"/>
    </source>
</evidence>
<evidence type="ECO:0000259" key="12">
    <source>
        <dbReference type="Pfam" id="PF07715"/>
    </source>
</evidence>
<evidence type="ECO:0000256" key="9">
    <source>
        <dbReference type="RuleBase" id="RU003357"/>
    </source>
</evidence>
<evidence type="ECO:0000256" key="8">
    <source>
        <dbReference type="PROSITE-ProRule" id="PRU01360"/>
    </source>
</evidence>
<keyword evidence="7 8" id="KW-0998">Cell outer membrane</keyword>
<evidence type="ECO:0000313" key="13">
    <source>
        <dbReference type="EMBL" id="MCO6024740.1"/>
    </source>
</evidence>
<sequence length="1046" mass="114864">MKRKYHFVCLLRAFMVAVCMLFATTIFAQGITVKGTVTDASGEPVIGATVKQQGSTNGVVTNVDGNYSIDVPSAAKLEISYVGFKTQVVPVRGRASVPVKMQEESTAIDEVVVTALGIKRQARSLGYSTTKVDGDEFTMARDPNIGNALSGKVAGVSVAGNATGSMGSSRVVIRGNSSISGNNQPLYVIDGVPFDNSNQGSAGQWGGSDMGDGLSNINADDIESIQVLKGAAASALYGFRGGNGAILITTKSGHKGQPVSVDVNENLTFNNIYDYRDWQKEFGLGLEGQKPTSINAAKAGESNSWGGYLDGSDATNFLGNTYKYSYINNWKNFYNTGVTTNTSVAVSGSDKDITYRLGVYYNKEKSILPGAGTHQLGFNTNTTYKIFKNLSAIVTANYTEDKSNGRSNLSDGNGNTNASLLYRGNSFDVRWLKGTSAGWGTNADGSEMIGGTNVYFNNPYWLQYRKTNDMDRNRLTGSLTMKWDITSWLYLQGAVQRDGYNIEFRQVQPKGAAADPSGWLTEYEKNFHETNYNFLLNFNKEFGDWSVGASFGGNKMYNETKYFYTSNGGRPFTIDGLWSVNNITASGQKPYKSFVRYRVNSLYGTFDLGWKNQVFLNVTGRNDWFSTLSPDNNSYFYPSATLSWVFTDSFRKALPNWFDFGKLRLGYAFASNGTSAYQTLMYYKLNSFTVNGVQTATQNNDNAYPNADLKPVHISEFEVGMNLSFFQSRLNFDMDYYYKKTTDDILPVSTSSASGYGSAYMNIGEIRNSGFEFMVDGYPIRNNNFSWNSTFNIANNSSKVLNVGSDTKRISVSGGTSRNGNVTVYQVVGMPYAEIIGNTYKRNSNGELLLKNGLPQAGDQKVLGNAVYKWTGGWRNTLSYKGFNLSMLLDFKFGAKLFSGTNYELYYYGMHKNTLTGRTASNPAGSITAAGIDEATGKANTVTVTSQDYYRAVCDANIAEEFVYSADFIKLRELSFGYTFPKSMLSHLGFVKGLSLSLVGRNLWTILKHTPNIDPESAINNSNAQGLELNGYPTTRSVGFNLNIKF</sequence>
<keyword evidence="3 8" id="KW-1134">Transmembrane beta strand</keyword>
<dbReference type="PROSITE" id="PS52016">
    <property type="entry name" value="TONB_DEPENDENT_REC_3"/>
    <property type="match status" value="1"/>
</dbReference>
<evidence type="ECO:0000313" key="14">
    <source>
        <dbReference type="Proteomes" id="UP001204015"/>
    </source>
</evidence>
<comment type="caution">
    <text evidence="13">The sequence shown here is derived from an EMBL/GenBank/DDBJ whole genome shotgun (WGS) entry which is preliminary data.</text>
</comment>
<keyword evidence="5 9" id="KW-0798">TonB box</keyword>
<keyword evidence="2 8" id="KW-0813">Transport</keyword>
<dbReference type="Gene3D" id="2.60.40.1120">
    <property type="entry name" value="Carboxypeptidase-like, regulatory domain"/>
    <property type="match status" value="1"/>
</dbReference>
<keyword evidence="6 8" id="KW-0472">Membrane</keyword>
<evidence type="ECO:0000256" key="2">
    <source>
        <dbReference type="ARBA" id="ARBA00022448"/>
    </source>
</evidence>
<evidence type="ECO:0000256" key="1">
    <source>
        <dbReference type="ARBA" id="ARBA00004571"/>
    </source>
</evidence>
<dbReference type="Proteomes" id="UP001204015">
    <property type="component" value="Unassembled WGS sequence"/>
</dbReference>
<dbReference type="EMBL" id="JAMXLY010000006">
    <property type="protein sequence ID" value="MCO6024740.1"/>
    <property type="molecule type" value="Genomic_DNA"/>
</dbReference>
<protein>
    <submittedName>
        <fullName evidence="13">SusC/RagA family TonB-linked outer membrane protein</fullName>
    </submittedName>
</protein>
<evidence type="ECO:0000256" key="10">
    <source>
        <dbReference type="SAM" id="SignalP"/>
    </source>
</evidence>
<dbReference type="InterPro" id="IPR012910">
    <property type="entry name" value="Plug_dom"/>
</dbReference>
<dbReference type="Pfam" id="PF07715">
    <property type="entry name" value="Plug"/>
    <property type="match status" value="1"/>
</dbReference>
<dbReference type="SUPFAM" id="SSF49464">
    <property type="entry name" value="Carboxypeptidase regulatory domain-like"/>
    <property type="match status" value="1"/>
</dbReference>
<dbReference type="InterPro" id="IPR023997">
    <property type="entry name" value="TonB-dep_OMP_SusC/RagA_CS"/>
</dbReference>
<keyword evidence="4 8" id="KW-0812">Transmembrane</keyword>
<dbReference type="RefSeq" id="WP_252760104.1">
    <property type="nucleotide sequence ID" value="NZ_JAMXLY010000006.1"/>
</dbReference>
<dbReference type="Pfam" id="PF00593">
    <property type="entry name" value="TonB_dep_Rec_b-barrel"/>
    <property type="match status" value="1"/>
</dbReference>
<keyword evidence="14" id="KW-1185">Reference proteome</keyword>
<reference evidence="13 14" key="1">
    <citation type="submission" date="2022-06" db="EMBL/GenBank/DDBJ databases">
        <title>A taxonomic note on the genus Prevotella: Description of four novel genera and emended description of the genera Hallella and Xylanibacter.</title>
        <authorList>
            <person name="Hitch T.C.A."/>
        </authorList>
    </citation>
    <scope>NUCLEOTIDE SEQUENCE [LARGE SCALE GENOMIC DNA]</scope>
    <source>
        <strain evidence="13 14">DSM 100619</strain>
    </source>
</reference>
<dbReference type="Gene3D" id="2.40.170.20">
    <property type="entry name" value="TonB-dependent receptor, beta-barrel domain"/>
    <property type="match status" value="1"/>
</dbReference>
<dbReference type="InterPro" id="IPR008969">
    <property type="entry name" value="CarboxyPept-like_regulatory"/>
</dbReference>
<feature type="domain" description="TonB-dependent receptor plug" evidence="12">
    <location>
        <begin position="123"/>
        <end position="244"/>
    </location>
</feature>